<dbReference type="GO" id="GO:0046872">
    <property type="term" value="F:metal ion binding"/>
    <property type="evidence" value="ECO:0007669"/>
    <property type="project" value="UniProtKB-KW"/>
</dbReference>
<keyword evidence="7 9" id="KW-0472">Membrane</keyword>
<evidence type="ECO:0000256" key="6">
    <source>
        <dbReference type="ARBA" id="ARBA00022989"/>
    </source>
</evidence>
<comment type="similarity">
    <text evidence="2 9">Belongs to the SLC41A transporter family.</text>
</comment>
<evidence type="ECO:0000256" key="1">
    <source>
        <dbReference type="ARBA" id="ARBA00004141"/>
    </source>
</evidence>
<comment type="caution">
    <text evidence="9">Lacks conserved residue(s) required for the propagation of feature annotation.</text>
</comment>
<keyword evidence="12" id="KW-1185">Reference proteome</keyword>
<dbReference type="SMART" id="SM00924">
    <property type="entry name" value="MgtE_N"/>
    <property type="match status" value="1"/>
</dbReference>
<dbReference type="AlphaFoldDB" id="I3CFZ0"/>
<dbReference type="InterPro" id="IPR036739">
    <property type="entry name" value="SLC41_membr_dom_sf"/>
</dbReference>
<keyword evidence="4 9" id="KW-0812">Transmembrane</keyword>
<dbReference type="CDD" id="cd04606">
    <property type="entry name" value="CBS_pair_Mg_transporter"/>
    <property type="match status" value="1"/>
</dbReference>
<name>I3CFZ0_9GAMM</name>
<dbReference type="RefSeq" id="WP_002685562.1">
    <property type="nucleotide sequence ID" value="NZ_JH600070.1"/>
</dbReference>
<evidence type="ECO:0000256" key="8">
    <source>
        <dbReference type="PROSITE-ProRule" id="PRU00703"/>
    </source>
</evidence>
<comment type="subcellular location">
    <subcellularLocation>
        <location evidence="9">Cell membrane</location>
        <topology evidence="9">Multi-pass membrane protein</topology>
    </subcellularLocation>
    <subcellularLocation>
        <location evidence="1">Membrane</location>
        <topology evidence="1">Multi-pass membrane protein</topology>
    </subcellularLocation>
</comment>
<dbReference type="SUPFAM" id="SSF161093">
    <property type="entry name" value="MgtE membrane domain-like"/>
    <property type="match status" value="1"/>
</dbReference>
<comment type="subunit">
    <text evidence="9">Homodimer.</text>
</comment>
<keyword evidence="6 9" id="KW-1133">Transmembrane helix</keyword>
<dbReference type="InterPro" id="IPR006669">
    <property type="entry name" value="MgtE_transporter"/>
</dbReference>
<dbReference type="PANTHER" id="PTHR43773:SF1">
    <property type="entry name" value="MAGNESIUM TRANSPORTER MGTE"/>
    <property type="match status" value="1"/>
</dbReference>
<dbReference type="OrthoDB" id="9790355at2"/>
<dbReference type="InterPro" id="IPR000644">
    <property type="entry name" value="CBS_dom"/>
</dbReference>
<evidence type="ECO:0000256" key="4">
    <source>
        <dbReference type="ARBA" id="ARBA00022692"/>
    </source>
</evidence>
<dbReference type="Gene3D" id="1.25.60.10">
    <property type="entry name" value="MgtE N-terminal domain-like"/>
    <property type="match status" value="1"/>
</dbReference>
<reference evidence="11 12" key="1">
    <citation type="submission" date="2011-11" db="EMBL/GenBank/DDBJ databases">
        <title>Improved High-Quality Draft sequence of Beggiatoa alba B18lD.</title>
        <authorList>
            <consortium name="US DOE Joint Genome Institute"/>
            <person name="Lucas S."/>
            <person name="Han J."/>
            <person name="Lapidus A."/>
            <person name="Cheng J.-F."/>
            <person name="Goodwin L."/>
            <person name="Pitluck S."/>
            <person name="Peters L."/>
            <person name="Mikhailova N."/>
            <person name="Held B."/>
            <person name="Detter J.C."/>
            <person name="Han C."/>
            <person name="Tapia R."/>
            <person name="Land M."/>
            <person name="Hauser L."/>
            <person name="Kyrpides N."/>
            <person name="Ivanova N."/>
            <person name="Pagani I."/>
            <person name="Samuel K."/>
            <person name="Teske A."/>
            <person name="Mueller J."/>
            <person name="Woyke T."/>
        </authorList>
    </citation>
    <scope>NUCLEOTIDE SEQUENCE [LARGE SCALE GENOMIC DNA]</scope>
    <source>
        <strain evidence="11 12">B18LD</strain>
    </source>
</reference>
<dbReference type="PROSITE" id="PS51371">
    <property type="entry name" value="CBS"/>
    <property type="match status" value="1"/>
</dbReference>
<dbReference type="PANTHER" id="PTHR43773">
    <property type="entry name" value="MAGNESIUM TRANSPORTER MGTE"/>
    <property type="match status" value="1"/>
</dbReference>
<dbReference type="Gene3D" id="3.10.580.10">
    <property type="entry name" value="CBS-domain"/>
    <property type="match status" value="1"/>
</dbReference>
<dbReference type="InterPro" id="IPR038076">
    <property type="entry name" value="MgtE_N_sf"/>
</dbReference>
<comment type="function">
    <text evidence="9">Acts as a magnesium transporter.</text>
</comment>
<dbReference type="NCBIfam" id="TIGR00400">
    <property type="entry name" value="mgtE"/>
    <property type="match status" value="1"/>
</dbReference>
<evidence type="ECO:0000256" key="7">
    <source>
        <dbReference type="ARBA" id="ARBA00023136"/>
    </source>
</evidence>
<evidence type="ECO:0000259" key="10">
    <source>
        <dbReference type="PROSITE" id="PS51371"/>
    </source>
</evidence>
<keyword evidence="3 9" id="KW-0813">Transport</keyword>
<dbReference type="SUPFAM" id="SSF158791">
    <property type="entry name" value="MgtE N-terminal domain-like"/>
    <property type="match status" value="1"/>
</dbReference>
<evidence type="ECO:0000256" key="2">
    <source>
        <dbReference type="ARBA" id="ARBA00009749"/>
    </source>
</evidence>
<dbReference type="HOGENOM" id="CLU_037408_1_0_6"/>
<keyword evidence="9" id="KW-1003">Cell membrane</keyword>
<proteinExistence type="inferred from homology"/>
<dbReference type="SUPFAM" id="SSF54631">
    <property type="entry name" value="CBS-domain pair"/>
    <property type="match status" value="1"/>
</dbReference>
<dbReference type="eggNOG" id="COG2239">
    <property type="taxonomic scope" value="Bacteria"/>
</dbReference>
<feature type="domain" description="CBS" evidence="10">
    <location>
        <begin position="172"/>
        <end position="233"/>
    </location>
</feature>
<accession>I3CFZ0</accession>
<dbReference type="Pfam" id="PF00571">
    <property type="entry name" value="CBS"/>
    <property type="match status" value="2"/>
</dbReference>
<evidence type="ECO:0000256" key="5">
    <source>
        <dbReference type="ARBA" id="ARBA00022842"/>
    </source>
</evidence>
<organism evidence="11 12">
    <name type="scientific">Beggiatoa alba B18LD</name>
    <dbReference type="NCBI Taxonomy" id="395493"/>
    <lineage>
        <taxon>Bacteria</taxon>
        <taxon>Pseudomonadati</taxon>
        <taxon>Pseudomonadota</taxon>
        <taxon>Gammaproteobacteria</taxon>
        <taxon>Thiotrichales</taxon>
        <taxon>Thiotrichaceae</taxon>
        <taxon>Beggiatoa</taxon>
    </lineage>
</organism>
<sequence>MPTQNNELRHQRNLQETLQHIYHLLEKQKLVNELVRKQDTPRHELVQSLVAKQHLVELKHKLAQLHPADLAFILESLPLDDRIKVWELIPLEKYGAILLEVSEVVRDSLIASMERHQIIHVTEHLDSDEIADLMPALPKDTVFEILTQLDSQNRAQVQSVMQFPEGTAGALMDFDMITVREDVSLDTVLRYLRRLGKIPHQTDQLFVVDRNSTIKGVLPLTELLIHPPEALVSHVMRENFTAFYTDDSAHEIAQAFERYDLISAPVMNSHHQLVGCLGVDVVVDFIDETLQRERLNQAGLEEEEDLFAPIWKSGRNRWAWLALNLMTAFIASRIIGLFEDTIQQLVALATLMPIVASIGGNTGNQTVALVIRGLALKKVNASNFLHLFFKEITISLMNGLLWGSVVGLFAFLLYQEIKLAMVMMAAMVLNLLIAALAGVFIPLGLSKLGRDPVMGSSVILTALTDSMGFFIFLGLASLFLL</sequence>
<keyword evidence="9" id="KW-0479">Metal-binding</keyword>
<gene>
    <name evidence="11" type="ORF">BegalDRAFT_1654</name>
</gene>
<evidence type="ECO:0000256" key="9">
    <source>
        <dbReference type="RuleBase" id="RU362011"/>
    </source>
</evidence>
<dbReference type="InterPro" id="IPR006667">
    <property type="entry name" value="SLC41_membr_dom"/>
</dbReference>
<dbReference type="Pfam" id="PF03448">
    <property type="entry name" value="MgtE_N"/>
    <property type="match status" value="1"/>
</dbReference>
<dbReference type="Gene3D" id="1.10.357.20">
    <property type="entry name" value="SLC41 divalent cation transporters, integral membrane domain"/>
    <property type="match status" value="1"/>
</dbReference>
<dbReference type="GO" id="GO:0005886">
    <property type="term" value="C:plasma membrane"/>
    <property type="evidence" value="ECO:0007669"/>
    <property type="project" value="UniProtKB-SubCell"/>
</dbReference>
<evidence type="ECO:0000313" key="12">
    <source>
        <dbReference type="Proteomes" id="UP000005744"/>
    </source>
</evidence>
<dbReference type="InterPro" id="IPR046342">
    <property type="entry name" value="CBS_dom_sf"/>
</dbReference>
<feature type="transmembrane region" description="Helical" evidence="9">
    <location>
        <begin position="392"/>
        <end position="414"/>
    </location>
</feature>
<keyword evidence="8" id="KW-0129">CBS domain</keyword>
<dbReference type="InterPro" id="IPR006668">
    <property type="entry name" value="Mg_transptr_MgtE_intracell_dom"/>
</dbReference>
<dbReference type="Pfam" id="PF01769">
    <property type="entry name" value="MgtE"/>
    <property type="match status" value="1"/>
</dbReference>
<feature type="transmembrane region" description="Helical" evidence="9">
    <location>
        <begin position="457"/>
        <end position="480"/>
    </location>
</feature>
<evidence type="ECO:0000313" key="11">
    <source>
        <dbReference type="EMBL" id="EIJ42533.1"/>
    </source>
</evidence>
<keyword evidence="5 9" id="KW-0460">Magnesium</keyword>
<dbReference type="Proteomes" id="UP000005744">
    <property type="component" value="Unassembled WGS sequence"/>
</dbReference>
<dbReference type="GO" id="GO:0015095">
    <property type="term" value="F:magnesium ion transmembrane transporter activity"/>
    <property type="evidence" value="ECO:0007669"/>
    <property type="project" value="UniProtKB-UniRule"/>
</dbReference>
<protein>
    <recommendedName>
        <fullName evidence="9">Magnesium transporter MgtE</fullName>
    </recommendedName>
</protein>
<feature type="transmembrane region" description="Helical" evidence="9">
    <location>
        <begin position="420"/>
        <end position="445"/>
    </location>
</feature>
<dbReference type="STRING" id="395493.BegalDRAFT_1654"/>
<evidence type="ECO:0000256" key="3">
    <source>
        <dbReference type="ARBA" id="ARBA00022448"/>
    </source>
</evidence>
<dbReference type="EMBL" id="JH600070">
    <property type="protein sequence ID" value="EIJ42533.1"/>
    <property type="molecule type" value="Genomic_DNA"/>
</dbReference>